<dbReference type="STRING" id="1507870.A0A1V8SIW8"/>
<dbReference type="AlphaFoldDB" id="A0A1V8SIW8"/>
<reference evidence="2" key="1">
    <citation type="submission" date="2017-03" db="EMBL/GenBank/DDBJ databases">
        <title>Genomes of endolithic fungi from Antarctica.</title>
        <authorList>
            <person name="Coleine C."/>
            <person name="Masonjones S."/>
            <person name="Stajich J.E."/>
        </authorList>
    </citation>
    <scope>NUCLEOTIDE SEQUENCE [LARGE SCALE GENOMIC DNA]</scope>
    <source>
        <strain evidence="2">CCFEE 5527</strain>
    </source>
</reference>
<protein>
    <submittedName>
        <fullName evidence="1">Uncharacterized protein</fullName>
    </submittedName>
</protein>
<dbReference type="GO" id="GO:0005739">
    <property type="term" value="C:mitochondrion"/>
    <property type="evidence" value="ECO:0007669"/>
    <property type="project" value="TreeGrafter"/>
</dbReference>
<dbReference type="InParanoid" id="A0A1V8SIW8"/>
<gene>
    <name evidence="1" type="ORF">B0A48_14894</name>
</gene>
<comment type="caution">
    <text evidence="1">The sequence shown here is derived from an EMBL/GenBank/DDBJ whole genome shotgun (WGS) entry which is preliminary data.</text>
</comment>
<sequence length="217" mass="23492">MHPTTFDAGIVLAQTPAPGVIITKDATIAGLVDLLGHAGADMLTAAIANRTYVPPYQAIVSIDTAEAPLQHAPKITPEDRRIDWDTWTSETILRRDRVLGRLWDSITVPRLHAATDRNALNLPSTKARRITFTGPWARCTPPADRTEALQPGQPILLTDSQIEATGGANIGIFCADGQILAPKAATVEGRRAYHGLPMLRKLLLASRQNAQVITEEI</sequence>
<dbReference type="GO" id="GO:0004479">
    <property type="term" value="F:methionyl-tRNA formyltransferase activity"/>
    <property type="evidence" value="ECO:0007669"/>
    <property type="project" value="TreeGrafter"/>
</dbReference>
<name>A0A1V8SIW8_9PEZI</name>
<dbReference type="Proteomes" id="UP000192596">
    <property type="component" value="Unassembled WGS sequence"/>
</dbReference>
<proteinExistence type="predicted"/>
<dbReference type="EMBL" id="NAJO01000042">
    <property type="protein sequence ID" value="OQN99033.1"/>
    <property type="molecule type" value="Genomic_DNA"/>
</dbReference>
<keyword evidence="2" id="KW-1185">Reference proteome</keyword>
<dbReference type="Gene3D" id="3.40.50.12230">
    <property type="match status" value="1"/>
</dbReference>
<dbReference type="PANTHER" id="PTHR11138">
    <property type="entry name" value="METHIONYL-TRNA FORMYLTRANSFERASE"/>
    <property type="match status" value="1"/>
</dbReference>
<accession>A0A1V8SIW8</accession>
<dbReference type="PANTHER" id="PTHR11138:SF5">
    <property type="entry name" value="METHIONYL-TRNA FORMYLTRANSFERASE, MITOCHONDRIAL"/>
    <property type="match status" value="1"/>
</dbReference>
<organism evidence="1 2">
    <name type="scientific">Cryoendolithus antarcticus</name>
    <dbReference type="NCBI Taxonomy" id="1507870"/>
    <lineage>
        <taxon>Eukaryota</taxon>
        <taxon>Fungi</taxon>
        <taxon>Dikarya</taxon>
        <taxon>Ascomycota</taxon>
        <taxon>Pezizomycotina</taxon>
        <taxon>Dothideomycetes</taxon>
        <taxon>Dothideomycetidae</taxon>
        <taxon>Cladosporiales</taxon>
        <taxon>Cladosporiaceae</taxon>
        <taxon>Cryoendolithus</taxon>
    </lineage>
</organism>
<dbReference type="OrthoDB" id="10268103at2759"/>
<evidence type="ECO:0000313" key="2">
    <source>
        <dbReference type="Proteomes" id="UP000192596"/>
    </source>
</evidence>
<evidence type="ECO:0000313" key="1">
    <source>
        <dbReference type="EMBL" id="OQN99033.1"/>
    </source>
</evidence>